<name>A0A3B6W211_BRAHO</name>
<reference evidence="8" key="2">
    <citation type="journal article" date="2017" name="Genome Announc.">
        <title>Correction for Mirajkar et al., Complete Genome Sequence of Brachyspira hyodysenteriae Type Strain B78 (ATCC 27164).</title>
        <authorList>
            <person name="Mirajkar N.S."/>
            <person name="Johnson T.J."/>
            <person name="Gebhart C.J."/>
        </authorList>
    </citation>
    <scope>NUCLEOTIDE SEQUENCE [LARGE SCALE GENOMIC DNA]</scope>
    <source>
        <strain evidence="8">B78</strain>
    </source>
</reference>
<evidence type="ECO:0000256" key="4">
    <source>
        <dbReference type="ARBA" id="ARBA00023004"/>
    </source>
</evidence>
<dbReference type="EMBL" id="CP015910">
    <property type="protein sequence ID" value="ANN62453.1"/>
    <property type="molecule type" value="Genomic_DNA"/>
</dbReference>
<keyword evidence="2" id="KW-0949">S-adenosyl-L-methionine</keyword>
<evidence type="ECO:0000259" key="6">
    <source>
        <dbReference type="Pfam" id="PF04055"/>
    </source>
</evidence>
<dbReference type="Proteomes" id="UP000092328">
    <property type="component" value="Chromosome"/>
</dbReference>
<evidence type="ECO:0000256" key="2">
    <source>
        <dbReference type="ARBA" id="ARBA00022691"/>
    </source>
</evidence>
<keyword evidence="4" id="KW-0408">Iron</keyword>
<evidence type="ECO:0000256" key="1">
    <source>
        <dbReference type="ARBA" id="ARBA00001966"/>
    </source>
</evidence>
<dbReference type="GO" id="GO:0051536">
    <property type="term" value="F:iron-sulfur cluster binding"/>
    <property type="evidence" value="ECO:0007669"/>
    <property type="project" value="UniProtKB-KW"/>
</dbReference>
<dbReference type="RefSeq" id="WP_020063552.1">
    <property type="nucleotide sequence ID" value="NZ_CP015910.2"/>
</dbReference>
<dbReference type="InterPro" id="IPR007197">
    <property type="entry name" value="rSAM"/>
</dbReference>
<keyword evidence="8" id="KW-1185">Reference proteome</keyword>
<accession>A0A3B6W211</accession>
<dbReference type="InterPro" id="IPR058240">
    <property type="entry name" value="rSAM_sf"/>
</dbReference>
<dbReference type="OrthoDB" id="307367at2"/>
<keyword evidence="5" id="KW-0411">Iron-sulfur</keyword>
<keyword evidence="3" id="KW-0479">Metal-binding</keyword>
<dbReference type="AlphaFoldDB" id="A0A3B6W211"/>
<gene>
    <name evidence="7" type="ORF">BHYOB78_00855</name>
</gene>
<dbReference type="SFLD" id="SFLDS00029">
    <property type="entry name" value="Radical_SAM"/>
    <property type="match status" value="1"/>
</dbReference>
<evidence type="ECO:0000313" key="7">
    <source>
        <dbReference type="EMBL" id="ANN62453.1"/>
    </source>
</evidence>
<dbReference type="SUPFAM" id="SSF102114">
    <property type="entry name" value="Radical SAM enzymes"/>
    <property type="match status" value="1"/>
</dbReference>
<dbReference type="PANTHER" id="PTHR11228">
    <property type="entry name" value="RADICAL SAM DOMAIN PROTEIN"/>
    <property type="match status" value="1"/>
</dbReference>
<dbReference type="InterPro" id="IPR013785">
    <property type="entry name" value="Aldolase_TIM"/>
</dbReference>
<sequence length="313" mass="37023">MDKKIIDEIVWWIPFKKWRGPIRYFLEDVSRLLNTEFYTKDEIMNMFRRVTPRIKFHRVEIHLVEHCNLNCQSCTHFSQIAEKEFLDIEIFEKDIKQLSSLTNGNIERIRLMGGEPLLHPNCPDFFTMSRKYFKDSEIQLVTNAVLLVNKDDNFWKSLKENNIVIEATKYPIKIDWDKIIELCNNYNVKINVSNGEGKDIIKTSYKYTIDVDGKQDALESFVTCWFANSCPSLKNGKLFTCPIACYINHFNKFFGKNIPTTENDYIDIHKANSYDELLNFIAKPIPLCKYCDIKNRKYEIPWKTSSKNIDEYI</sequence>
<organism evidence="7 8">
    <name type="scientific">Brachyspira hyodysenteriae ATCC 27164</name>
    <dbReference type="NCBI Taxonomy" id="1266923"/>
    <lineage>
        <taxon>Bacteria</taxon>
        <taxon>Pseudomonadati</taxon>
        <taxon>Spirochaetota</taxon>
        <taxon>Spirochaetia</taxon>
        <taxon>Brachyspirales</taxon>
        <taxon>Brachyspiraceae</taxon>
        <taxon>Brachyspira</taxon>
    </lineage>
</organism>
<dbReference type="KEGG" id="bhd:BHYOB78_00855"/>
<evidence type="ECO:0000256" key="5">
    <source>
        <dbReference type="ARBA" id="ARBA00023014"/>
    </source>
</evidence>
<dbReference type="Gene3D" id="3.20.20.70">
    <property type="entry name" value="Aldolase class I"/>
    <property type="match status" value="1"/>
</dbReference>
<evidence type="ECO:0000313" key="8">
    <source>
        <dbReference type="Proteomes" id="UP000092328"/>
    </source>
</evidence>
<protein>
    <submittedName>
        <fullName evidence="7">Radical SAM protein</fullName>
    </submittedName>
</protein>
<dbReference type="PANTHER" id="PTHR11228:SF7">
    <property type="entry name" value="PQQA PEPTIDE CYCLASE"/>
    <property type="match status" value="1"/>
</dbReference>
<dbReference type="InterPro" id="IPR050377">
    <property type="entry name" value="Radical_SAM_PqqE_MftC-like"/>
</dbReference>
<dbReference type="CDD" id="cd01335">
    <property type="entry name" value="Radical_SAM"/>
    <property type="match status" value="1"/>
</dbReference>
<feature type="domain" description="Radical SAM core" evidence="6">
    <location>
        <begin position="65"/>
        <end position="162"/>
    </location>
</feature>
<reference evidence="8" key="1">
    <citation type="journal article" date="2016" name="Genome Announc.">
        <title>Complete Genome Sequence of Brachyspira hyodysenteriae Type Strain B78 (ATCC 27164).</title>
        <authorList>
            <person name="Mirajkar N.S."/>
            <person name="Johnson T.J."/>
            <person name="Gebhart C.J."/>
        </authorList>
    </citation>
    <scope>NUCLEOTIDE SEQUENCE [LARGE SCALE GENOMIC DNA]</scope>
    <source>
        <strain evidence="8">B78</strain>
    </source>
</reference>
<dbReference type="GO" id="GO:0046872">
    <property type="term" value="F:metal ion binding"/>
    <property type="evidence" value="ECO:0007669"/>
    <property type="project" value="UniProtKB-KW"/>
</dbReference>
<dbReference type="Pfam" id="PF04055">
    <property type="entry name" value="Radical_SAM"/>
    <property type="match status" value="1"/>
</dbReference>
<comment type="cofactor">
    <cofactor evidence="1">
        <name>[4Fe-4S] cluster</name>
        <dbReference type="ChEBI" id="CHEBI:49883"/>
    </cofactor>
</comment>
<proteinExistence type="predicted"/>
<evidence type="ECO:0000256" key="3">
    <source>
        <dbReference type="ARBA" id="ARBA00022723"/>
    </source>
</evidence>
<dbReference type="GO" id="GO:0003824">
    <property type="term" value="F:catalytic activity"/>
    <property type="evidence" value="ECO:0007669"/>
    <property type="project" value="InterPro"/>
</dbReference>